<comment type="caution">
    <text evidence="2">The sequence shown here is derived from an EMBL/GenBank/DDBJ whole genome shotgun (WGS) entry which is preliminary data.</text>
</comment>
<proteinExistence type="predicted"/>
<dbReference type="AlphaFoldDB" id="A0A1Y2BMM6"/>
<feature type="region of interest" description="Disordered" evidence="1">
    <location>
        <begin position="72"/>
        <end position="143"/>
    </location>
</feature>
<protein>
    <submittedName>
        <fullName evidence="2">Uncharacterized protein</fullName>
    </submittedName>
</protein>
<gene>
    <name evidence="2" type="ORF">BCR33DRAFT_491611</name>
</gene>
<sequence length="316" mass="34364">METSATYNTGIQRMDTFASYNVVARRPTGFLSEVPVKNNGIFDLYGPAITTTPTILHDSEFEQAPPVYSEVPVPTEALPRTPSEIYKLGTGTTPTKEDNLPSRTNSGRLPRGPPSNVSAPRHESTPSSPDKKSPNHDSSSQPNVFSAINSAAAQTTTVYDMDTKKPTANQRTSLTLLFLHNTSTATSTTPSDPITRNLESAIKSAIIDRVGTSLPVWTHKTSVDSSVPDMSRIDWIILVLSKNSDASERKGLERWREVAGSKLVPVMYDVMTIGEIETREDVGGVPVVLVSEEDYSICVTRGNQETVEGLTGRLLL</sequence>
<dbReference type="OrthoDB" id="10584088at2759"/>
<keyword evidence="3" id="KW-1185">Reference proteome</keyword>
<evidence type="ECO:0000313" key="3">
    <source>
        <dbReference type="Proteomes" id="UP000193642"/>
    </source>
</evidence>
<dbReference type="EMBL" id="MCGO01000059">
    <property type="protein sequence ID" value="ORY36008.1"/>
    <property type="molecule type" value="Genomic_DNA"/>
</dbReference>
<name>A0A1Y2BMM6_9FUNG</name>
<reference evidence="2 3" key="1">
    <citation type="submission" date="2016-07" db="EMBL/GenBank/DDBJ databases">
        <title>Pervasive Adenine N6-methylation of Active Genes in Fungi.</title>
        <authorList>
            <consortium name="DOE Joint Genome Institute"/>
            <person name="Mondo S.J."/>
            <person name="Dannebaum R.O."/>
            <person name="Kuo R.C."/>
            <person name="Labutti K."/>
            <person name="Haridas S."/>
            <person name="Kuo A."/>
            <person name="Salamov A."/>
            <person name="Ahrendt S.R."/>
            <person name="Lipzen A."/>
            <person name="Sullivan W."/>
            <person name="Andreopoulos W.B."/>
            <person name="Clum A."/>
            <person name="Lindquist E."/>
            <person name="Daum C."/>
            <person name="Ramamoorthy G.K."/>
            <person name="Gryganskyi A."/>
            <person name="Culley D."/>
            <person name="Magnuson J.K."/>
            <person name="James T.Y."/>
            <person name="O'Malley M.A."/>
            <person name="Stajich J.E."/>
            <person name="Spatafora J.W."/>
            <person name="Visel A."/>
            <person name="Grigoriev I.V."/>
        </authorList>
    </citation>
    <scope>NUCLEOTIDE SEQUENCE [LARGE SCALE GENOMIC DNA]</scope>
    <source>
        <strain evidence="2 3">JEL800</strain>
    </source>
</reference>
<organism evidence="2 3">
    <name type="scientific">Rhizoclosmatium globosum</name>
    <dbReference type="NCBI Taxonomy" id="329046"/>
    <lineage>
        <taxon>Eukaryota</taxon>
        <taxon>Fungi</taxon>
        <taxon>Fungi incertae sedis</taxon>
        <taxon>Chytridiomycota</taxon>
        <taxon>Chytridiomycota incertae sedis</taxon>
        <taxon>Chytridiomycetes</taxon>
        <taxon>Chytridiales</taxon>
        <taxon>Chytriomycetaceae</taxon>
        <taxon>Rhizoclosmatium</taxon>
    </lineage>
</organism>
<evidence type="ECO:0000313" key="2">
    <source>
        <dbReference type="EMBL" id="ORY36008.1"/>
    </source>
</evidence>
<accession>A0A1Y2BMM6</accession>
<feature type="compositionally biased region" description="Basic and acidic residues" evidence="1">
    <location>
        <begin position="120"/>
        <end position="135"/>
    </location>
</feature>
<evidence type="ECO:0000256" key="1">
    <source>
        <dbReference type="SAM" id="MobiDB-lite"/>
    </source>
</evidence>
<dbReference type="Proteomes" id="UP000193642">
    <property type="component" value="Unassembled WGS sequence"/>
</dbReference>